<dbReference type="PANTHER" id="PTHR22946:SF9">
    <property type="entry name" value="POLYKETIDE TRANSFERASE AF380"/>
    <property type="match status" value="1"/>
</dbReference>
<evidence type="ECO:0000256" key="2">
    <source>
        <dbReference type="ARBA" id="ARBA00038115"/>
    </source>
</evidence>
<protein>
    <submittedName>
        <fullName evidence="4">Alpha/Beta hydrolase protein</fullName>
    </submittedName>
</protein>
<comment type="similarity">
    <text evidence="2">Belongs to the AB hydrolase superfamily. FUS2 hydrolase family.</text>
</comment>
<dbReference type="Gene3D" id="3.40.50.1820">
    <property type="entry name" value="alpha/beta hydrolase"/>
    <property type="match status" value="1"/>
</dbReference>
<dbReference type="InterPro" id="IPR000073">
    <property type="entry name" value="AB_hydrolase_1"/>
</dbReference>
<accession>A0ABQ7FZC7</accession>
<evidence type="ECO:0000313" key="4">
    <source>
        <dbReference type="EMBL" id="KAF5827712.1"/>
    </source>
</evidence>
<dbReference type="Proteomes" id="UP000815325">
    <property type="component" value="Unassembled WGS sequence"/>
</dbReference>
<dbReference type="Pfam" id="PF12697">
    <property type="entry name" value="Abhydrolase_6"/>
    <property type="match status" value="1"/>
</dbReference>
<dbReference type="EMBL" id="MU070441">
    <property type="protein sequence ID" value="KAF5827712.1"/>
    <property type="molecule type" value="Genomic_DNA"/>
</dbReference>
<name>A0ABQ7FZC7_DUNSA</name>
<sequence>MGQPQQPLEIKGKGWSRQTITFRSSSLEGNRSRCEAWLYLPTKAARKPPVIVMAPGLGLQKGFQLPRFAQAFAAAGYAAFLFDFAHFGGSEGLPRHHVAPDLQLQNYVDAVKHIQATGGLDGTVDVSRIVLWGASYSGGHALAAVAQLKQAAAVIAVEPDVGQGILSNRSLQLKAANGSMAGDEAATGVGVTARLLSLLGTKILTLRLLVVAAVDTIRTWIGLYPAYISVMAPDTKDLLKPLGLLRIPLSDYTDFMQAVQSTQGMGHWHNLVPAKVLWWYNKKDPLERAKSIKAPALLIAGGGSEDALSPEWAVREAGKRIGDLATTITLEGSHVSLYSNKELIPVMLMFLGAQFR</sequence>
<dbReference type="GO" id="GO:0016787">
    <property type="term" value="F:hydrolase activity"/>
    <property type="evidence" value="ECO:0007669"/>
    <property type="project" value="UniProtKB-KW"/>
</dbReference>
<feature type="domain" description="AB hydrolase-1" evidence="3">
    <location>
        <begin position="51"/>
        <end position="339"/>
    </location>
</feature>
<dbReference type="InterPro" id="IPR050261">
    <property type="entry name" value="FrsA_esterase"/>
</dbReference>
<dbReference type="SUPFAM" id="SSF53474">
    <property type="entry name" value="alpha/beta-Hydrolases"/>
    <property type="match status" value="1"/>
</dbReference>
<reference evidence="4" key="1">
    <citation type="submission" date="2017-08" db="EMBL/GenBank/DDBJ databases">
        <authorList>
            <person name="Polle J.E."/>
            <person name="Barry K."/>
            <person name="Cushman J."/>
            <person name="Schmutz J."/>
            <person name="Tran D."/>
            <person name="Hathwaick L.T."/>
            <person name="Yim W.C."/>
            <person name="Jenkins J."/>
            <person name="Mckie-Krisberg Z.M."/>
            <person name="Prochnik S."/>
            <person name="Lindquist E."/>
            <person name="Dockter R.B."/>
            <person name="Adam C."/>
            <person name="Molina H."/>
            <person name="Bunkerborg J."/>
            <person name="Jin E."/>
            <person name="Buchheim M."/>
            <person name="Magnuson J."/>
        </authorList>
    </citation>
    <scope>NUCLEOTIDE SEQUENCE</scope>
    <source>
        <strain evidence="4">CCAP 19/18</strain>
    </source>
</reference>
<dbReference type="PANTHER" id="PTHR22946">
    <property type="entry name" value="DIENELACTONE HYDROLASE DOMAIN-CONTAINING PROTEIN-RELATED"/>
    <property type="match status" value="1"/>
</dbReference>
<evidence type="ECO:0000259" key="3">
    <source>
        <dbReference type="Pfam" id="PF12697"/>
    </source>
</evidence>
<keyword evidence="5" id="KW-1185">Reference proteome</keyword>
<evidence type="ECO:0000313" key="5">
    <source>
        <dbReference type="Proteomes" id="UP000815325"/>
    </source>
</evidence>
<keyword evidence="1 4" id="KW-0378">Hydrolase</keyword>
<gene>
    <name evidence="4" type="ORF">DUNSADRAFT_180</name>
</gene>
<proteinExistence type="inferred from homology"/>
<comment type="caution">
    <text evidence="4">The sequence shown here is derived from an EMBL/GenBank/DDBJ whole genome shotgun (WGS) entry which is preliminary data.</text>
</comment>
<dbReference type="InterPro" id="IPR029058">
    <property type="entry name" value="AB_hydrolase_fold"/>
</dbReference>
<evidence type="ECO:0000256" key="1">
    <source>
        <dbReference type="ARBA" id="ARBA00022801"/>
    </source>
</evidence>
<organism evidence="4 5">
    <name type="scientific">Dunaliella salina</name>
    <name type="common">Green alga</name>
    <name type="synonym">Protococcus salinus</name>
    <dbReference type="NCBI Taxonomy" id="3046"/>
    <lineage>
        <taxon>Eukaryota</taxon>
        <taxon>Viridiplantae</taxon>
        <taxon>Chlorophyta</taxon>
        <taxon>core chlorophytes</taxon>
        <taxon>Chlorophyceae</taxon>
        <taxon>CS clade</taxon>
        <taxon>Chlamydomonadales</taxon>
        <taxon>Dunaliellaceae</taxon>
        <taxon>Dunaliella</taxon>
    </lineage>
</organism>